<feature type="compositionally biased region" description="Polar residues" evidence="1">
    <location>
        <begin position="155"/>
        <end position="172"/>
    </location>
</feature>
<evidence type="ECO:0000313" key="3">
    <source>
        <dbReference type="Proteomes" id="UP000233837"/>
    </source>
</evidence>
<dbReference type="Proteomes" id="UP000233837">
    <property type="component" value="Unassembled WGS sequence"/>
</dbReference>
<dbReference type="AlphaFoldDB" id="A0A2I0XI84"/>
<name>A0A2I0XI84_9ASPA</name>
<proteinExistence type="predicted"/>
<dbReference type="EMBL" id="KZ501864">
    <property type="protein sequence ID" value="PKU87615.1"/>
    <property type="molecule type" value="Genomic_DNA"/>
</dbReference>
<evidence type="ECO:0000256" key="1">
    <source>
        <dbReference type="SAM" id="MobiDB-lite"/>
    </source>
</evidence>
<gene>
    <name evidence="2" type="ORF">MA16_Dca009787</name>
</gene>
<reference evidence="2 3" key="1">
    <citation type="journal article" date="2016" name="Sci. Rep.">
        <title>The Dendrobium catenatum Lindl. genome sequence provides insights into polysaccharide synthase, floral development and adaptive evolution.</title>
        <authorList>
            <person name="Zhang G.Q."/>
            <person name="Xu Q."/>
            <person name="Bian C."/>
            <person name="Tsai W.C."/>
            <person name="Yeh C.M."/>
            <person name="Liu K.W."/>
            <person name="Yoshida K."/>
            <person name="Zhang L.S."/>
            <person name="Chang S.B."/>
            <person name="Chen F."/>
            <person name="Shi Y."/>
            <person name="Su Y.Y."/>
            <person name="Zhang Y.Q."/>
            <person name="Chen L.J."/>
            <person name="Yin Y."/>
            <person name="Lin M."/>
            <person name="Huang H."/>
            <person name="Deng H."/>
            <person name="Wang Z.W."/>
            <person name="Zhu S.L."/>
            <person name="Zhao X."/>
            <person name="Deng C."/>
            <person name="Niu S.C."/>
            <person name="Huang J."/>
            <person name="Wang M."/>
            <person name="Liu G.H."/>
            <person name="Yang H.J."/>
            <person name="Xiao X.J."/>
            <person name="Hsiao Y.Y."/>
            <person name="Wu W.L."/>
            <person name="Chen Y.Y."/>
            <person name="Mitsuda N."/>
            <person name="Ohme-Takagi M."/>
            <person name="Luo Y.B."/>
            <person name="Van de Peer Y."/>
            <person name="Liu Z.J."/>
        </authorList>
    </citation>
    <scope>NUCLEOTIDE SEQUENCE [LARGE SCALE GENOMIC DNA]</scope>
    <source>
        <tissue evidence="2">The whole plant</tissue>
    </source>
</reference>
<organism evidence="2 3">
    <name type="scientific">Dendrobium catenatum</name>
    <dbReference type="NCBI Taxonomy" id="906689"/>
    <lineage>
        <taxon>Eukaryota</taxon>
        <taxon>Viridiplantae</taxon>
        <taxon>Streptophyta</taxon>
        <taxon>Embryophyta</taxon>
        <taxon>Tracheophyta</taxon>
        <taxon>Spermatophyta</taxon>
        <taxon>Magnoliopsida</taxon>
        <taxon>Liliopsida</taxon>
        <taxon>Asparagales</taxon>
        <taxon>Orchidaceae</taxon>
        <taxon>Epidendroideae</taxon>
        <taxon>Malaxideae</taxon>
        <taxon>Dendrobiinae</taxon>
        <taxon>Dendrobium</taxon>
    </lineage>
</organism>
<sequence>MHFSGSIASDSNTGSRHSAAAMSGADELCGQLRCAVDLTVGPWQRLGFDMVVVDNGFLWLQPSLILFSFPLEIPNGTADHKGKPRLQHRKPGDNYRVQQKLISQEKRRGSHGSKGGREAGVSINQTGSSKPWERKPAEKLQQPKRRKGEERESSTHQNMLTSHLISELNISS</sequence>
<reference evidence="2 3" key="2">
    <citation type="journal article" date="2017" name="Nature">
        <title>The Apostasia genome and the evolution of orchids.</title>
        <authorList>
            <person name="Zhang G.Q."/>
            <person name="Liu K.W."/>
            <person name="Li Z."/>
            <person name="Lohaus R."/>
            <person name="Hsiao Y.Y."/>
            <person name="Niu S.C."/>
            <person name="Wang J.Y."/>
            <person name="Lin Y.C."/>
            <person name="Xu Q."/>
            <person name="Chen L.J."/>
            <person name="Yoshida K."/>
            <person name="Fujiwara S."/>
            <person name="Wang Z.W."/>
            <person name="Zhang Y.Q."/>
            <person name="Mitsuda N."/>
            <person name="Wang M."/>
            <person name="Liu G.H."/>
            <person name="Pecoraro L."/>
            <person name="Huang H.X."/>
            <person name="Xiao X.J."/>
            <person name="Lin M."/>
            <person name="Wu X.Y."/>
            <person name="Wu W.L."/>
            <person name="Chen Y.Y."/>
            <person name="Chang S.B."/>
            <person name="Sakamoto S."/>
            <person name="Ohme-Takagi M."/>
            <person name="Yagi M."/>
            <person name="Zeng S.J."/>
            <person name="Shen C.Y."/>
            <person name="Yeh C.M."/>
            <person name="Luo Y.B."/>
            <person name="Tsai W.C."/>
            <person name="Van de Peer Y."/>
            <person name="Liu Z.J."/>
        </authorList>
    </citation>
    <scope>NUCLEOTIDE SEQUENCE [LARGE SCALE GENOMIC DNA]</scope>
    <source>
        <tissue evidence="2">The whole plant</tissue>
    </source>
</reference>
<evidence type="ECO:0000313" key="2">
    <source>
        <dbReference type="EMBL" id="PKU87615.1"/>
    </source>
</evidence>
<accession>A0A2I0XI84</accession>
<protein>
    <submittedName>
        <fullName evidence="2">Uncharacterized protein</fullName>
    </submittedName>
</protein>
<feature type="region of interest" description="Disordered" evidence="1">
    <location>
        <begin position="76"/>
        <end position="172"/>
    </location>
</feature>
<keyword evidence="3" id="KW-1185">Reference proteome</keyword>